<dbReference type="Pfam" id="PF00646">
    <property type="entry name" value="F-box"/>
    <property type="match status" value="1"/>
</dbReference>
<gene>
    <name evidence="4" type="primary">LOC112052437</name>
</gene>
<dbReference type="InterPro" id="IPR036047">
    <property type="entry name" value="F-box-like_dom_sf"/>
</dbReference>
<proteinExistence type="predicted"/>
<dbReference type="InterPro" id="IPR039719">
    <property type="entry name" value="FBXO28"/>
</dbReference>
<organism evidence="3 4">
    <name type="scientific">Bicyclus anynana</name>
    <name type="common">Squinting bush brown butterfly</name>
    <dbReference type="NCBI Taxonomy" id="110368"/>
    <lineage>
        <taxon>Eukaryota</taxon>
        <taxon>Metazoa</taxon>
        <taxon>Ecdysozoa</taxon>
        <taxon>Arthropoda</taxon>
        <taxon>Hexapoda</taxon>
        <taxon>Insecta</taxon>
        <taxon>Pterygota</taxon>
        <taxon>Neoptera</taxon>
        <taxon>Endopterygota</taxon>
        <taxon>Lepidoptera</taxon>
        <taxon>Glossata</taxon>
        <taxon>Ditrysia</taxon>
        <taxon>Papilionoidea</taxon>
        <taxon>Nymphalidae</taxon>
        <taxon>Satyrinae</taxon>
        <taxon>Satyrini</taxon>
        <taxon>Mycalesina</taxon>
        <taxon>Bicyclus</taxon>
    </lineage>
</organism>
<name>A0A6J1NHR0_BICAN</name>
<feature type="compositionally biased region" description="Low complexity" evidence="1">
    <location>
        <begin position="312"/>
        <end position="321"/>
    </location>
</feature>
<feature type="compositionally biased region" description="Basic and acidic residues" evidence="1">
    <location>
        <begin position="420"/>
        <end position="432"/>
    </location>
</feature>
<dbReference type="KEGG" id="bany:112052437"/>
<accession>A0A6J1NHR0</accession>
<dbReference type="OrthoDB" id="5860767at2759"/>
<dbReference type="GO" id="GO:0000209">
    <property type="term" value="P:protein polyubiquitination"/>
    <property type="evidence" value="ECO:0007669"/>
    <property type="project" value="TreeGrafter"/>
</dbReference>
<dbReference type="CDD" id="cd22100">
    <property type="entry name" value="F-box_FBXO28"/>
    <property type="match status" value="1"/>
</dbReference>
<dbReference type="AlphaFoldDB" id="A0A6J1NHR0"/>
<feature type="compositionally biased region" description="Basic residues" evidence="1">
    <location>
        <begin position="410"/>
        <end position="419"/>
    </location>
</feature>
<feature type="region of interest" description="Disordered" evidence="1">
    <location>
        <begin position="343"/>
        <end position="368"/>
    </location>
</feature>
<protein>
    <submittedName>
        <fullName evidence="4">F-box only protein 28 isoform X1</fullName>
    </submittedName>
</protein>
<feature type="region of interest" description="Disordered" evidence="1">
    <location>
        <begin position="407"/>
        <end position="432"/>
    </location>
</feature>
<dbReference type="PANTHER" id="PTHR13252">
    <property type="entry name" value="F-BOX ONLY PROTEIN 28"/>
    <property type="match status" value="1"/>
</dbReference>
<keyword evidence="3" id="KW-1185">Reference proteome</keyword>
<evidence type="ECO:0000313" key="4">
    <source>
        <dbReference type="RefSeq" id="XP_023947280.1"/>
    </source>
</evidence>
<dbReference type="SUPFAM" id="SSF81383">
    <property type="entry name" value="F-box domain"/>
    <property type="match status" value="1"/>
</dbReference>
<dbReference type="Proteomes" id="UP001652582">
    <property type="component" value="Chromosome 18"/>
</dbReference>
<reference evidence="4" key="1">
    <citation type="submission" date="2025-08" db="UniProtKB">
        <authorList>
            <consortium name="RefSeq"/>
        </authorList>
    </citation>
    <scope>IDENTIFICATION</scope>
</reference>
<dbReference type="PROSITE" id="PS50181">
    <property type="entry name" value="FBOX"/>
    <property type="match status" value="1"/>
</dbReference>
<dbReference type="RefSeq" id="XP_023947280.1">
    <property type="nucleotide sequence ID" value="XM_024091512.2"/>
</dbReference>
<sequence length="432" mass="49697">MTLLSLPELVIEYIFSYLSYDEIAKNRLVSKEFNEICKRLLNRGFVMIEKRHASVLKNVKAQLPRRESERRYHPLARHCDILTSIETRISMLNMTYMKFIDNGICSFIPGKVIDEIRRVLTIVESSNTPPRAHEVLQELRDISSMAIEHFDDKISPAFRKQLHESVLQPTSGPSRSENQKHIDYKIALRHRLFGAADRTEPRTSQIETDSLILPVRMREEFLHMRRRTIVNSRLSLYLTAQYKKYSEQVKEYKQFALRQHKAIRLLTKRQRMQSIAIAELKKRLEESDIKYTELSLSHTNQTAGGKAIPVPGASSDAASGSQSLRNFGSQIKLDLSVLPIGTSKKNQTKATPNMKPRKPRMKVPSLSEDMDSNLDMTIDDSMLANIYWATNKIQQLSSLGNMAKNFDGKLKRRLQSPKPKKQDTEAKKAKLD</sequence>
<evidence type="ECO:0000259" key="2">
    <source>
        <dbReference type="PROSITE" id="PS50181"/>
    </source>
</evidence>
<dbReference type="CTD" id="39104"/>
<evidence type="ECO:0000313" key="3">
    <source>
        <dbReference type="Proteomes" id="UP001652582"/>
    </source>
</evidence>
<evidence type="ECO:0000256" key="1">
    <source>
        <dbReference type="SAM" id="MobiDB-lite"/>
    </source>
</evidence>
<dbReference type="PANTHER" id="PTHR13252:SF9">
    <property type="entry name" value="F-BOX ONLY PROTEIN 28"/>
    <property type="match status" value="1"/>
</dbReference>
<dbReference type="InterPro" id="IPR001810">
    <property type="entry name" value="F-box_dom"/>
</dbReference>
<feature type="region of interest" description="Disordered" evidence="1">
    <location>
        <begin position="301"/>
        <end position="321"/>
    </location>
</feature>
<dbReference type="GeneID" id="112052437"/>
<feature type="domain" description="F-box" evidence="2">
    <location>
        <begin position="1"/>
        <end position="48"/>
    </location>
</feature>